<sequence length="140" mass="14802">MRLHGSCATLGDDAVLLLGPSGIGKSDLLLRLIDRGFVLVGDDQLELEAGRIKGVSPLIGMIELRGIGLFRADHRDSARLRLVVRLGAAKDRLPAPGNDAEFGVPLIALDPCAASATVRIHWALDAACGRRMQHCGAFAA</sequence>
<protein>
    <submittedName>
        <fullName evidence="2">Aldolase</fullName>
    </submittedName>
</protein>
<dbReference type="Proteomes" id="UP001521209">
    <property type="component" value="Unassembled WGS sequence"/>
</dbReference>
<organism evidence="2 3">
    <name type="scientific">Acidiphilium iwatense</name>
    <dbReference type="NCBI Taxonomy" id="768198"/>
    <lineage>
        <taxon>Bacteria</taxon>
        <taxon>Pseudomonadati</taxon>
        <taxon>Pseudomonadota</taxon>
        <taxon>Alphaproteobacteria</taxon>
        <taxon>Acetobacterales</taxon>
        <taxon>Acidocellaceae</taxon>
        <taxon>Acidiphilium</taxon>
    </lineage>
</organism>
<dbReference type="Gene3D" id="3.40.50.300">
    <property type="entry name" value="P-loop containing nucleotide triphosphate hydrolases"/>
    <property type="match status" value="1"/>
</dbReference>
<dbReference type="Pfam" id="PF07475">
    <property type="entry name" value="Hpr_kinase_C"/>
    <property type="match status" value="1"/>
</dbReference>
<proteinExistence type="predicted"/>
<evidence type="ECO:0000313" key="3">
    <source>
        <dbReference type="Proteomes" id="UP001521209"/>
    </source>
</evidence>
<feature type="domain" description="HPr kinase/phosphorylase C-terminal" evidence="1">
    <location>
        <begin position="2"/>
        <end position="71"/>
    </location>
</feature>
<dbReference type="EMBL" id="JAKGBZ010000006">
    <property type="protein sequence ID" value="MCF3946018.1"/>
    <property type="molecule type" value="Genomic_DNA"/>
</dbReference>
<dbReference type="RefSeq" id="WP_235703246.1">
    <property type="nucleotide sequence ID" value="NZ_JAKGBZ010000006.1"/>
</dbReference>
<dbReference type="InterPro" id="IPR011104">
    <property type="entry name" value="Hpr_kin/Pase_C"/>
</dbReference>
<evidence type="ECO:0000259" key="1">
    <source>
        <dbReference type="Pfam" id="PF07475"/>
    </source>
</evidence>
<evidence type="ECO:0000313" key="2">
    <source>
        <dbReference type="EMBL" id="MCF3946018.1"/>
    </source>
</evidence>
<comment type="caution">
    <text evidence="2">The sequence shown here is derived from an EMBL/GenBank/DDBJ whole genome shotgun (WGS) entry which is preliminary data.</text>
</comment>
<name>A0ABS9DTG3_9PROT</name>
<gene>
    <name evidence="2" type="ORF">L2A60_04870</name>
</gene>
<reference evidence="2 3" key="1">
    <citation type="submission" date="2022-01" db="EMBL/GenBank/DDBJ databases">
        <authorList>
            <person name="Won M."/>
            <person name="Kim S.-J."/>
            <person name="Kwon S.-W."/>
        </authorList>
    </citation>
    <scope>NUCLEOTIDE SEQUENCE [LARGE SCALE GENOMIC DNA]</scope>
    <source>
        <strain evidence="2 3">KCTC 23505</strain>
    </source>
</reference>
<dbReference type="InterPro" id="IPR027417">
    <property type="entry name" value="P-loop_NTPase"/>
</dbReference>
<dbReference type="SUPFAM" id="SSF53795">
    <property type="entry name" value="PEP carboxykinase-like"/>
    <property type="match status" value="1"/>
</dbReference>
<keyword evidence="3" id="KW-1185">Reference proteome</keyword>
<accession>A0ABS9DTG3</accession>